<evidence type="ECO:0000259" key="3">
    <source>
        <dbReference type="Pfam" id="PF19295"/>
    </source>
</evidence>
<comment type="similarity">
    <text evidence="1">Belongs to the iron-sulfur cluster assembly SufBD family.</text>
</comment>
<dbReference type="RefSeq" id="WP_106608520.1">
    <property type="nucleotide sequence ID" value="NZ_PYGJ01000006.1"/>
</dbReference>
<dbReference type="Pfam" id="PF19295">
    <property type="entry name" value="SufBD_N"/>
    <property type="match status" value="1"/>
</dbReference>
<evidence type="ECO:0000313" key="5">
    <source>
        <dbReference type="Proteomes" id="UP000240418"/>
    </source>
</evidence>
<proteinExistence type="inferred from homology"/>
<dbReference type="SUPFAM" id="SSF101960">
    <property type="entry name" value="Stabilizer of iron transporter SufD"/>
    <property type="match status" value="1"/>
</dbReference>
<feature type="domain" description="SUF system FeS cluster assembly SufBD N-terminal" evidence="3">
    <location>
        <begin position="26"/>
        <end position="164"/>
    </location>
</feature>
<dbReference type="InterPro" id="IPR055346">
    <property type="entry name" value="Fe-S_cluster_assembly_SufBD"/>
</dbReference>
<evidence type="ECO:0000259" key="2">
    <source>
        <dbReference type="Pfam" id="PF01458"/>
    </source>
</evidence>
<sequence length="428" mass="47079">MAVAQRKQEATEARLSAMAVPEGGAWITEARGAALARLREMGLPERRDEYWRFTRPDTLNQHEAPVADTLDTQEAPLFDGFERIKVVFVDGVFDADLSDDLSGEGLSIERLAEAAQSDIHWARDVYGMLEAAGQDPVQRPFAAMNSAFATDGVVIRVTGKVERPVSLIYKHASDVSDAILHHVIRVEEGAELTLLENGPAAARFNKLMEIDVADTGAFHHVRAQGRDHERRAVTHMFARLGTESVFKSFTTTVNGVLTRNECVIELTGDDAIAHVAGAALGDGDFHHDDTVFITHDAVNCESRQVFKKVLRNGATGVFQGKILVKPGAQKTDGYQISQSLLLDDDSQFLAKPELEIYADDVACSHGSTSGAIDEDALFYLRARGIPKDIATDLLTLSFLAEAVEEIEREDLRDEIIGRLEGWLERRRG</sequence>
<evidence type="ECO:0000313" key="4">
    <source>
        <dbReference type="EMBL" id="PSL19317.1"/>
    </source>
</evidence>
<dbReference type="Proteomes" id="UP000240418">
    <property type="component" value="Unassembled WGS sequence"/>
</dbReference>
<evidence type="ECO:0000256" key="1">
    <source>
        <dbReference type="ARBA" id="ARBA00043967"/>
    </source>
</evidence>
<dbReference type="Pfam" id="PF01458">
    <property type="entry name" value="SUFBD_core"/>
    <property type="match status" value="1"/>
</dbReference>
<protein>
    <submittedName>
        <fullName evidence="4">Fe-S cluster assembly protein SufD</fullName>
    </submittedName>
</protein>
<dbReference type="InterPro" id="IPR037284">
    <property type="entry name" value="SUF_FeS_clus_asmbl_SufBD_sf"/>
</dbReference>
<reference evidence="4 5" key="1">
    <citation type="submission" date="2018-03" db="EMBL/GenBank/DDBJ databases">
        <title>Genomic Encyclopedia of Archaeal and Bacterial Type Strains, Phase II (KMG-II): from individual species to whole genera.</title>
        <authorList>
            <person name="Goeker M."/>
        </authorList>
    </citation>
    <scope>NUCLEOTIDE SEQUENCE [LARGE SCALE GENOMIC DNA]</scope>
    <source>
        <strain evidence="4 5">DSM 100673</strain>
    </source>
</reference>
<accession>A0A2P8FC58</accession>
<dbReference type="OrthoDB" id="9768262at2"/>
<dbReference type="InterPro" id="IPR000825">
    <property type="entry name" value="SUF_FeS_clus_asmbl_SufBD_core"/>
</dbReference>
<dbReference type="PANTHER" id="PTHR43575">
    <property type="entry name" value="PROTEIN ABCI7, CHLOROPLASTIC"/>
    <property type="match status" value="1"/>
</dbReference>
<feature type="domain" description="SUF system FeS cluster assembly SufBD core" evidence="2">
    <location>
        <begin position="178"/>
        <end position="398"/>
    </location>
</feature>
<dbReference type="InterPro" id="IPR045595">
    <property type="entry name" value="SufBD_N"/>
</dbReference>
<keyword evidence="5" id="KW-1185">Reference proteome</keyword>
<dbReference type="GO" id="GO:0016226">
    <property type="term" value="P:iron-sulfur cluster assembly"/>
    <property type="evidence" value="ECO:0007669"/>
    <property type="project" value="InterPro"/>
</dbReference>
<organism evidence="4 5">
    <name type="scientific">Shimia abyssi</name>
    <dbReference type="NCBI Taxonomy" id="1662395"/>
    <lineage>
        <taxon>Bacteria</taxon>
        <taxon>Pseudomonadati</taxon>
        <taxon>Pseudomonadota</taxon>
        <taxon>Alphaproteobacteria</taxon>
        <taxon>Rhodobacterales</taxon>
        <taxon>Roseobacteraceae</taxon>
    </lineage>
</organism>
<name>A0A2P8FC58_9RHOB</name>
<dbReference type="AlphaFoldDB" id="A0A2P8FC58"/>
<gene>
    <name evidence="4" type="ORF">CLV88_10628</name>
</gene>
<dbReference type="PANTHER" id="PTHR43575:SF1">
    <property type="entry name" value="PROTEIN ABCI7, CHLOROPLASTIC"/>
    <property type="match status" value="1"/>
</dbReference>
<dbReference type="EMBL" id="PYGJ01000006">
    <property type="protein sequence ID" value="PSL19317.1"/>
    <property type="molecule type" value="Genomic_DNA"/>
</dbReference>
<comment type="caution">
    <text evidence="4">The sequence shown here is derived from an EMBL/GenBank/DDBJ whole genome shotgun (WGS) entry which is preliminary data.</text>
</comment>